<evidence type="ECO:0000256" key="2">
    <source>
        <dbReference type="ARBA" id="ARBA00004123"/>
    </source>
</evidence>
<name>E2C1Z1_HARSA</name>
<evidence type="ECO:0000256" key="4">
    <source>
        <dbReference type="ARBA" id="ARBA00010218"/>
    </source>
</evidence>
<feature type="region of interest" description="Disordered" evidence="10">
    <location>
        <begin position="279"/>
        <end position="303"/>
    </location>
</feature>
<dbReference type="PhylomeDB" id="E2C1Z1"/>
<keyword evidence="9" id="KW-0539">Nucleus</keyword>
<evidence type="ECO:0000313" key="13">
    <source>
        <dbReference type="Proteomes" id="UP000008237"/>
    </source>
</evidence>
<feature type="region of interest" description="Disordered" evidence="10">
    <location>
        <begin position="188"/>
        <end position="218"/>
    </location>
</feature>
<accession>E2C1Z1</accession>
<dbReference type="GO" id="GO:0015031">
    <property type="term" value="P:protein transport"/>
    <property type="evidence" value="ECO:0007669"/>
    <property type="project" value="UniProtKB-KW"/>
</dbReference>
<comment type="similarity">
    <text evidence="4">Belongs to the IWR1/SLC7A6OS family.</text>
</comment>
<comment type="function">
    <text evidence="1">Directs RNA polymerase II nuclear import.</text>
</comment>
<dbReference type="GO" id="GO:0005737">
    <property type="term" value="C:cytoplasm"/>
    <property type="evidence" value="ECO:0007669"/>
    <property type="project" value="UniProtKB-SubCell"/>
</dbReference>
<proteinExistence type="inferred from homology"/>
<keyword evidence="13" id="KW-1185">Reference proteome</keyword>
<dbReference type="InterPro" id="IPR013883">
    <property type="entry name" value="TF_Iwr1_dom"/>
</dbReference>
<dbReference type="KEGG" id="hst:105189057"/>
<evidence type="ECO:0000256" key="5">
    <source>
        <dbReference type="ARBA" id="ARBA00017036"/>
    </source>
</evidence>
<dbReference type="OrthoDB" id="6255506at2759"/>
<dbReference type="EMBL" id="GL452030">
    <property type="protein sequence ID" value="EFN78028.1"/>
    <property type="molecule type" value="Genomic_DNA"/>
</dbReference>
<dbReference type="Proteomes" id="UP000008237">
    <property type="component" value="Unassembled WGS sequence"/>
</dbReference>
<dbReference type="PANTHER" id="PTHR31196:SF2">
    <property type="entry name" value="RNA POLYMERASE II NUCLEAR LOCALIZATION PROTEIN SLC7A6OS-RELATED"/>
    <property type="match status" value="1"/>
</dbReference>
<dbReference type="Pfam" id="PF08574">
    <property type="entry name" value="Iwr1"/>
    <property type="match status" value="1"/>
</dbReference>
<sequence length="321" mass="36738">MATVLRVKRKNSVLPQDALILRKRSKLADDGDDEAVYSDSVPTLAKFAGTVKGPEENVLQHLAKTLNKEELKASFKQPPSVNFLAQRRKQTREKSAEDRYKVINHHRSLDISNIKEFEDKVMTVIDVEDSASPTVNHNIAAPVEEEEKDSDYVYDVYYAENCNSIDDSVSVHSLTEHEIVYDQSTDDCYENEHDSEDSNAESYYQNSYPNTDYSDDESVNENDMRAAIKDMENCHLSSDDEYENNGDDENEACSLDMRDVEMHGYKYARYKQRMKPLLDGDDDVEVNDHNTDNSNSSSDEEIYPWNSNGSLVYGFNNWKNA</sequence>
<reference evidence="12 13" key="1">
    <citation type="journal article" date="2010" name="Science">
        <title>Genomic comparison of the ants Camponotus floridanus and Harpegnathos saltator.</title>
        <authorList>
            <person name="Bonasio R."/>
            <person name="Zhang G."/>
            <person name="Ye C."/>
            <person name="Mutti N.S."/>
            <person name="Fang X."/>
            <person name="Qin N."/>
            <person name="Donahue G."/>
            <person name="Yang P."/>
            <person name="Li Q."/>
            <person name="Li C."/>
            <person name="Zhang P."/>
            <person name="Huang Z."/>
            <person name="Berger S.L."/>
            <person name="Reinberg D."/>
            <person name="Wang J."/>
            <person name="Liebig J."/>
        </authorList>
    </citation>
    <scope>NUCLEOTIDE SEQUENCE [LARGE SCALE GENOMIC DNA]</scope>
    <source>
        <strain evidence="12 13">R22 G/1</strain>
    </source>
</reference>
<dbReference type="AlphaFoldDB" id="E2C1Z1"/>
<dbReference type="GO" id="GO:0005634">
    <property type="term" value="C:nucleus"/>
    <property type="evidence" value="ECO:0007669"/>
    <property type="project" value="UniProtKB-SubCell"/>
</dbReference>
<evidence type="ECO:0000256" key="10">
    <source>
        <dbReference type="SAM" id="MobiDB-lite"/>
    </source>
</evidence>
<keyword evidence="7" id="KW-0963">Cytoplasm</keyword>
<protein>
    <recommendedName>
        <fullName evidence="5">Probable RNA polymerase II nuclear localization protein SLC7A6OS</fullName>
    </recommendedName>
</protein>
<dbReference type="InParanoid" id="E2C1Z1"/>
<dbReference type="GO" id="GO:0032502">
    <property type="term" value="P:developmental process"/>
    <property type="evidence" value="ECO:0007669"/>
    <property type="project" value="TreeGrafter"/>
</dbReference>
<gene>
    <name evidence="12" type="ORF">EAI_06416</name>
</gene>
<dbReference type="FunCoup" id="E2C1Z1">
    <property type="interactions" value="1221"/>
</dbReference>
<evidence type="ECO:0000313" key="12">
    <source>
        <dbReference type="EMBL" id="EFN78028.1"/>
    </source>
</evidence>
<feature type="domain" description="Transcription factor Iwr1" evidence="11">
    <location>
        <begin position="150"/>
        <end position="211"/>
    </location>
</feature>
<dbReference type="STRING" id="610380.E2C1Z1"/>
<keyword evidence="6" id="KW-0813">Transport</keyword>
<dbReference type="InterPro" id="IPR040218">
    <property type="entry name" value="SLC7A6OS"/>
</dbReference>
<evidence type="ECO:0000256" key="9">
    <source>
        <dbReference type="ARBA" id="ARBA00023242"/>
    </source>
</evidence>
<evidence type="ECO:0000256" key="3">
    <source>
        <dbReference type="ARBA" id="ARBA00004496"/>
    </source>
</evidence>
<feature type="compositionally biased region" description="Polar residues" evidence="10">
    <location>
        <begin position="200"/>
        <end position="212"/>
    </location>
</feature>
<evidence type="ECO:0000256" key="6">
    <source>
        <dbReference type="ARBA" id="ARBA00022448"/>
    </source>
</evidence>
<evidence type="ECO:0000256" key="8">
    <source>
        <dbReference type="ARBA" id="ARBA00022927"/>
    </source>
</evidence>
<evidence type="ECO:0000259" key="11">
    <source>
        <dbReference type="Pfam" id="PF08574"/>
    </source>
</evidence>
<evidence type="ECO:0000256" key="7">
    <source>
        <dbReference type="ARBA" id="ARBA00022490"/>
    </source>
</evidence>
<feature type="compositionally biased region" description="Acidic residues" evidence="10">
    <location>
        <begin position="188"/>
        <end position="199"/>
    </location>
</feature>
<keyword evidence="8" id="KW-0653">Protein transport</keyword>
<evidence type="ECO:0000256" key="1">
    <source>
        <dbReference type="ARBA" id="ARBA00003202"/>
    </source>
</evidence>
<dbReference type="PANTHER" id="PTHR31196">
    <property type="entry name" value="RNA POLYMERASE II NUCLEAR LOCALIZATION PROTEIN SLC7A6OS-RELATED"/>
    <property type="match status" value="1"/>
</dbReference>
<organism evidence="13">
    <name type="scientific">Harpegnathos saltator</name>
    <name type="common">Jerdon's jumping ant</name>
    <dbReference type="NCBI Taxonomy" id="610380"/>
    <lineage>
        <taxon>Eukaryota</taxon>
        <taxon>Metazoa</taxon>
        <taxon>Ecdysozoa</taxon>
        <taxon>Arthropoda</taxon>
        <taxon>Hexapoda</taxon>
        <taxon>Insecta</taxon>
        <taxon>Pterygota</taxon>
        <taxon>Neoptera</taxon>
        <taxon>Endopterygota</taxon>
        <taxon>Hymenoptera</taxon>
        <taxon>Apocrita</taxon>
        <taxon>Aculeata</taxon>
        <taxon>Formicoidea</taxon>
        <taxon>Formicidae</taxon>
        <taxon>Ponerinae</taxon>
        <taxon>Ponerini</taxon>
        <taxon>Harpegnathos</taxon>
    </lineage>
</organism>
<comment type="subcellular location">
    <subcellularLocation>
        <location evidence="3">Cytoplasm</location>
    </subcellularLocation>
    <subcellularLocation>
        <location evidence="2">Nucleus</location>
    </subcellularLocation>
</comment>
<dbReference type="OMA" id="CNIEDDL"/>